<dbReference type="AlphaFoldDB" id="A0A061SHD7"/>
<dbReference type="InterPro" id="IPR000048">
    <property type="entry name" value="IQ_motif_EF-hand-BS"/>
</dbReference>
<evidence type="ECO:0000313" key="1">
    <source>
        <dbReference type="EMBL" id="JAC65493.1"/>
    </source>
</evidence>
<dbReference type="Gene3D" id="1.20.5.190">
    <property type="match status" value="1"/>
</dbReference>
<name>A0A061SHD7_9CHLO</name>
<dbReference type="Pfam" id="PF00612">
    <property type="entry name" value="IQ"/>
    <property type="match status" value="2"/>
</dbReference>
<organism evidence="2">
    <name type="scientific">Tetraselmis sp. GSL018</name>
    <dbReference type="NCBI Taxonomy" id="582737"/>
    <lineage>
        <taxon>Eukaryota</taxon>
        <taxon>Viridiplantae</taxon>
        <taxon>Chlorophyta</taxon>
        <taxon>core chlorophytes</taxon>
        <taxon>Chlorodendrophyceae</taxon>
        <taxon>Chlorodendrales</taxon>
        <taxon>Chlorodendraceae</taxon>
        <taxon>Tetraselmis</taxon>
    </lineage>
</organism>
<reference evidence="2" key="1">
    <citation type="submission" date="2014-05" db="EMBL/GenBank/DDBJ databases">
        <title>The transcriptome of the halophilic microalga Tetraselmis sp. GSL018 isolated from the Great Salt Lake, Utah.</title>
        <authorList>
            <person name="Jinkerson R.E."/>
            <person name="D'Adamo S."/>
            <person name="Posewitz M.C."/>
        </authorList>
    </citation>
    <scope>NUCLEOTIDE SEQUENCE</scope>
    <source>
        <strain evidence="2">GSL018</strain>
    </source>
</reference>
<evidence type="ECO:0000313" key="2">
    <source>
        <dbReference type="EMBL" id="JAC82300.1"/>
    </source>
</evidence>
<gene>
    <name evidence="1" type="ORF">TSPGSL018_15923</name>
    <name evidence="2" type="ORF">TSPGSL018_6033</name>
</gene>
<dbReference type="PROSITE" id="PS50096">
    <property type="entry name" value="IQ"/>
    <property type="match status" value="2"/>
</dbReference>
<sequence length="372" mass="42765">MSATREDVADNGAESFRAFAATVIQKTFRGHQVRKHLSQQREAASIIARAWRVRARRKQRPPRAAVVIQKAWRRFSQRRIFQYYRDLIKFREKGHPAELLRCINIRESQLCDAAAGIHVRFRLGGSTFPPLIFYKIFTHRPVTDICSFCPRDYAREIPKADDALGVHNHAAPAAGTSYEDFVLDDSLRQYRKPDGSVGWRHKRGWYRRTENNGWRPVVERALVNAEEVSQDTDRPVRGFSHLPQVRRQELIRRRKQKKRDWMAKLYQLGRREEEPAVGGAAACGAGAEDEEELLQWIESLDFDHYLDSWTRMATSNSTTAYIPQKESDLLEDTRSVVADSATLFAQNNIFAEPFKYGTGVPCVGFYPGATNH</sequence>
<dbReference type="PANTHER" id="PTHR33504:SF2">
    <property type="entry name" value="PROTEIN MFI"/>
    <property type="match status" value="1"/>
</dbReference>
<accession>A0A061SHD7</accession>
<dbReference type="EMBL" id="GBEZ01021242">
    <property type="protein sequence ID" value="JAC65493.1"/>
    <property type="molecule type" value="Transcribed_RNA"/>
</dbReference>
<dbReference type="CDD" id="cd23767">
    <property type="entry name" value="IQCD"/>
    <property type="match status" value="1"/>
</dbReference>
<dbReference type="EMBL" id="GBEZ01002786">
    <property type="protein sequence ID" value="JAC82300.1"/>
    <property type="molecule type" value="Transcribed_RNA"/>
</dbReference>
<proteinExistence type="predicted"/>
<dbReference type="SMART" id="SM00015">
    <property type="entry name" value="IQ"/>
    <property type="match status" value="3"/>
</dbReference>
<protein>
    <submittedName>
        <fullName evidence="2">Loc496098 protein</fullName>
    </submittedName>
</protein>
<dbReference type="PANTHER" id="PTHR33504">
    <property type="entry name" value="NADH DEHYDROGENASE (UBIQUINONE) 1 BETA SUBCOMPLEX, 4"/>
    <property type="match status" value="1"/>
</dbReference>